<evidence type="ECO:0000313" key="7">
    <source>
        <dbReference type="EMBL" id="MCU7377517.1"/>
    </source>
</evidence>
<evidence type="ECO:0000259" key="5">
    <source>
        <dbReference type="PROSITE" id="PS50045"/>
    </source>
</evidence>
<dbReference type="NCBIfam" id="TIGR00229">
    <property type="entry name" value="sensory_box"/>
    <property type="match status" value="1"/>
</dbReference>
<dbReference type="Pfam" id="PF00158">
    <property type="entry name" value="Sigma54_activat"/>
    <property type="match status" value="1"/>
</dbReference>
<dbReference type="GO" id="GO:0006355">
    <property type="term" value="P:regulation of DNA-templated transcription"/>
    <property type="evidence" value="ECO:0007669"/>
    <property type="project" value="InterPro"/>
</dbReference>
<keyword evidence="1" id="KW-0547">Nucleotide-binding</keyword>
<gene>
    <name evidence="7" type="ORF">OBO34_04005</name>
</gene>
<dbReference type="InterPro" id="IPR002078">
    <property type="entry name" value="Sigma_54_int"/>
</dbReference>
<keyword evidence="8" id="KW-1185">Reference proteome</keyword>
<comment type="caution">
    <text evidence="7">The sequence shown here is derived from an EMBL/GenBank/DDBJ whole genome shotgun (WGS) entry which is preliminary data.</text>
</comment>
<dbReference type="Gene3D" id="3.40.50.300">
    <property type="entry name" value="P-loop containing nucleotide triphosphate hydrolases"/>
    <property type="match status" value="1"/>
</dbReference>
<dbReference type="Gene3D" id="1.10.10.60">
    <property type="entry name" value="Homeodomain-like"/>
    <property type="match status" value="1"/>
</dbReference>
<dbReference type="SMART" id="SM00382">
    <property type="entry name" value="AAA"/>
    <property type="match status" value="1"/>
</dbReference>
<protein>
    <submittedName>
        <fullName evidence="7">Sigma 54-interacting transcriptional regulator</fullName>
    </submittedName>
</protein>
<dbReference type="CDD" id="cd00130">
    <property type="entry name" value="PAS"/>
    <property type="match status" value="1"/>
</dbReference>
<dbReference type="SUPFAM" id="SSF52540">
    <property type="entry name" value="P-loop containing nucleoside triphosphate hydrolases"/>
    <property type="match status" value="1"/>
</dbReference>
<dbReference type="InterPro" id="IPR009057">
    <property type="entry name" value="Homeodomain-like_sf"/>
</dbReference>
<feature type="domain" description="PAS" evidence="6">
    <location>
        <begin position="26"/>
        <end position="75"/>
    </location>
</feature>
<reference evidence="7" key="1">
    <citation type="submission" date="2022-09" db="EMBL/GenBank/DDBJ databases">
        <title>Culturomic study of gut microbiota in children with autism spectrum disorder.</title>
        <authorList>
            <person name="Efimov B.A."/>
            <person name="Chaplin A.V."/>
            <person name="Sokolova S.R."/>
            <person name="Pikina A.P."/>
            <person name="Korzhanova M."/>
            <person name="Belova V."/>
            <person name="Korostin D."/>
        </authorList>
    </citation>
    <scope>NUCLEOTIDE SEQUENCE</scope>
    <source>
        <strain evidence="7">ASD5510</strain>
    </source>
</reference>
<evidence type="ECO:0000256" key="3">
    <source>
        <dbReference type="ARBA" id="ARBA00023015"/>
    </source>
</evidence>
<sequence>MVTFKDKLYTFEEIEEKVKSGNIGDDKDFIVEALRSCFFTEDGMTVVDEKGITIMANGAHRKIMGIDGKDIVGKNTKDLVTEGIFQKSASATVFESKQQETITQNLSNGKTILVTATPIFDEEGNIKRIINNLRDVPILNALFEEQLKQETLIDTYRSELSKHNNIAHKGLIAESSEMRRVLEIAERAAMNDSIVLILGESGVGKGVIARLIHDMSKRSSKHMVSINCGAIPESLLESELFGYAPGAFTGASREGKMGLFEAADDGVVFLDEIGELPLNLQPKLLSFLETGEIMRVGSTRVKKVNCRIIAATNRELKDMVDRNQFREDLYYRLSVIPIKIPPLRERREDIIPLTITFLKEINEKNGMNKTISQEVLEVLKKAEWKGNVRELRNAIERYVVLSLNQEITLADLPKEDAFGQTKGSVSTKKLPVCLPELVAEMEDEYIALAMKKGGSIRKAAKLLNVSPTTLFRKINRE</sequence>
<dbReference type="AlphaFoldDB" id="A0A9J6QNS2"/>
<dbReference type="InterPro" id="IPR027417">
    <property type="entry name" value="P-loop_NTPase"/>
</dbReference>
<dbReference type="RefSeq" id="WP_269478096.1">
    <property type="nucleotide sequence ID" value="NZ_JAJAGH010000013.1"/>
</dbReference>
<dbReference type="InterPro" id="IPR000014">
    <property type="entry name" value="PAS"/>
</dbReference>
<dbReference type="PROSITE" id="PS50045">
    <property type="entry name" value="SIGMA54_INTERACT_4"/>
    <property type="match status" value="1"/>
</dbReference>
<dbReference type="InterPro" id="IPR058031">
    <property type="entry name" value="AAA_lid_NorR"/>
</dbReference>
<dbReference type="Pfam" id="PF13426">
    <property type="entry name" value="PAS_9"/>
    <property type="match status" value="1"/>
</dbReference>
<proteinExistence type="predicted"/>
<accession>A0A9J6QNS2</accession>
<dbReference type="SUPFAM" id="SSF46689">
    <property type="entry name" value="Homeodomain-like"/>
    <property type="match status" value="1"/>
</dbReference>
<dbReference type="InterPro" id="IPR002197">
    <property type="entry name" value="HTH_Fis"/>
</dbReference>
<dbReference type="PROSITE" id="PS00675">
    <property type="entry name" value="SIGMA54_INTERACT_1"/>
    <property type="match status" value="1"/>
</dbReference>
<dbReference type="PANTHER" id="PTHR32071">
    <property type="entry name" value="TRANSCRIPTIONAL REGULATORY PROTEIN"/>
    <property type="match status" value="1"/>
</dbReference>
<feature type="domain" description="Sigma-54 factor interaction" evidence="5">
    <location>
        <begin position="171"/>
        <end position="400"/>
    </location>
</feature>
<dbReference type="Proteomes" id="UP001065549">
    <property type="component" value="Unassembled WGS sequence"/>
</dbReference>
<evidence type="ECO:0000256" key="2">
    <source>
        <dbReference type="ARBA" id="ARBA00022840"/>
    </source>
</evidence>
<dbReference type="SUPFAM" id="SSF55785">
    <property type="entry name" value="PYP-like sensor domain (PAS domain)"/>
    <property type="match status" value="1"/>
</dbReference>
<dbReference type="Pfam" id="PF02954">
    <property type="entry name" value="HTH_8"/>
    <property type="match status" value="1"/>
</dbReference>
<dbReference type="Gene3D" id="1.10.8.60">
    <property type="match status" value="1"/>
</dbReference>
<dbReference type="GO" id="GO:0005524">
    <property type="term" value="F:ATP binding"/>
    <property type="evidence" value="ECO:0007669"/>
    <property type="project" value="UniProtKB-KW"/>
</dbReference>
<organism evidence="7 8">
    <name type="scientific">Hominibacterium faecale</name>
    <dbReference type="NCBI Taxonomy" id="2839743"/>
    <lineage>
        <taxon>Bacteria</taxon>
        <taxon>Bacillati</taxon>
        <taxon>Bacillota</taxon>
        <taxon>Clostridia</taxon>
        <taxon>Peptostreptococcales</taxon>
        <taxon>Anaerovoracaceae</taxon>
        <taxon>Hominibacterium</taxon>
    </lineage>
</organism>
<keyword evidence="2" id="KW-0067">ATP-binding</keyword>
<dbReference type="EMBL" id="JAOSHN010000001">
    <property type="protein sequence ID" value="MCU7377517.1"/>
    <property type="molecule type" value="Genomic_DNA"/>
</dbReference>
<dbReference type="CDD" id="cd00009">
    <property type="entry name" value="AAA"/>
    <property type="match status" value="1"/>
</dbReference>
<dbReference type="InterPro" id="IPR025662">
    <property type="entry name" value="Sigma_54_int_dom_ATP-bd_1"/>
</dbReference>
<evidence type="ECO:0000256" key="1">
    <source>
        <dbReference type="ARBA" id="ARBA00022741"/>
    </source>
</evidence>
<dbReference type="Pfam" id="PF25601">
    <property type="entry name" value="AAA_lid_14"/>
    <property type="match status" value="1"/>
</dbReference>
<name>A0A9J6QNS2_9FIRM</name>
<dbReference type="InterPro" id="IPR003593">
    <property type="entry name" value="AAA+_ATPase"/>
</dbReference>
<dbReference type="FunFam" id="3.40.50.300:FF:000006">
    <property type="entry name" value="DNA-binding transcriptional regulator NtrC"/>
    <property type="match status" value="1"/>
</dbReference>
<dbReference type="PROSITE" id="PS50112">
    <property type="entry name" value="PAS"/>
    <property type="match status" value="1"/>
</dbReference>
<dbReference type="PANTHER" id="PTHR32071:SF57">
    <property type="entry name" value="C4-DICARBOXYLATE TRANSPORT TRANSCRIPTIONAL REGULATORY PROTEIN DCTD"/>
    <property type="match status" value="1"/>
</dbReference>
<keyword evidence="3" id="KW-0805">Transcription regulation</keyword>
<dbReference type="InterPro" id="IPR035965">
    <property type="entry name" value="PAS-like_dom_sf"/>
</dbReference>
<evidence type="ECO:0000256" key="4">
    <source>
        <dbReference type="ARBA" id="ARBA00023163"/>
    </source>
</evidence>
<dbReference type="Gene3D" id="3.30.450.20">
    <property type="entry name" value="PAS domain"/>
    <property type="match status" value="1"/>
</dbReference>
<evidence type="ECO:0000259" key="6">
    <source>
        <dbReference type="PROSITE" id="PS50112"/>
    </source>
</evidence>
<evidence type="ECO:0000313" key="8">
    <source>
        <dbReference type="Proteomes" id="UP001065549"/>
    </source>
</evidence>
<dbReference type="GO" id="GO:0043565">
    <property type="term" value="F:sequence-specific DNA binding"/>
    <property type="evidence" value="ECO:0007669"/>
    <property type="project" value="InterPro"/>
</dbReference>
<keyword evidence="4" id="KW-0804">Transcription</keyword>